<keyword evidence="1" id="KW-0812">Transmembrane</keyword>
<dbReference type="AlphaFoldDB" id="A0A1G5D4H3"/>
<dbReference type="OrthoDB" id="2064362at2"/>
<reference evidence="3" key="1">
    <citation type="submission" date="2016-10" db="EMBL/GenBank/DDBJ databases">
        <authorList>
            <person name="Varghese N."/>
            <person name="Submissions S."/>
        </authorList>
    </citation>
    <scope>NUCLEOTIDE SEQUENCE [LARGE SCALE GENOMIC DNA]</scope>
    <source>
        <strain evidence="3">XBD2006</strain>
    </source>
</reference>
<dbReference type="RefSeq" id="WP_074462036.1">
    <property type="nucleotide sequence ID" value="NZ_FMUR01000007.1"/>
</dbReference>
<feature type="transmembrane region" description="Helical" evidence="1">
    <location>
        <begin position="415"/>
        <end position="441"/>
    </location>
</feature>
<feature type="transmembrane region" description="Helical" evidence="1">
    <location>
        <begin position="218"/>
        <end position="238"/>
    </location>
</feature>
<sequence>MSNSNNNKGLESFKILSFVLPLIFYIGIAVLDGPVWCVDSQSYVSMDFSREPVYPLFLALIRKIFETFKFSGEFKGQPSYLFCAVILQSLLWVYTSWRLGNEVYNVASRYLNLNSALFIGYAGVLSQMAVASLNRFAAKRGSMYSESIMTESIAIPLFVIFTIELWHLHRAYLQRNIVRVFVLAILIASVRKQMLICLILWGFSAFVIYLFINRQDGIHKFFITVLMIVAAIVSIKGVDRIYNSALRGRFVEHIGNSKGGLDTVLYTARSEDAELFKDYENFPDLDALYTSIFEACNEQQLNIEYAPGYEKRDQANVFNSDWAAMASHYAESYDVIGFDIVQVKCDEYVAEHFPGLELCDAQLKEDEVEGILFKTLLKHAFERIKKGEGKAIIYVFTANVLKAFVISVANISPKILIPISFFMYLLFLTSFVLLFLSSIFGNRGNEKYVKDDFLLLAFLTLSGIAINSVVTGSMIFPQPRYMCYGMGLFYLALTCDIIATKK</sequence>
<evidence type="ECO:0000313" key="3">
    <source>
        <dbReference type="Proteomes" id="UP000183047"/>
    </source>
</evidence>
<feature type="transmembrane region" description="Helical" evidence="1">
    <location>
        <begin position="391"/>
        <end position="409"/>
    </location>
</feature>
<protein>
    <submittedName>
        <fullName evidence="2">Uncharacterized protein</fullName>
    </submittedName>
</protein>
<keyword evidence="3" id="KW-1185">Reference proteome</keyword>
<evidence type="ECO:0000256" key="1">
    <source>
        <dbReference type="SAM" id="Phobius"/>
    </source>
</evidence>
<feature type="transmembrane region" description="Helical" evidence="1">
    <location>
        <begin position="481"/>
        <end position="499"/>
    </location>
</feature>
<name>A0A1G5D4H3_9FIRM</name>
<feature type="transmembrane region" description="Helical" evidence="1">
    <location>
        <begin position="117"/>
        <end position="136"/>
    </location>
</feature>
<feature type="transmembrane region" description="Helical" evidence="1">
    <location>
        <begin position="12"/>
        <end position="31"/>
    </location>
</feature>
<feature type="transmembrane region" description="Helical" evidence="1">
    <location>
        <begin position="148"/>
        <end position="166"/>
    </location>
</feature>
<keyword evidence="1" id="KW-0472">Membrane</keyword>
<feature type="transmembrane region" description="Helical" evidence="1">
    <location>
        <begin position="80"/>
        <end position="97"/>
    </location>
</feature>
<evidence type="ECO:0000313" key="2">
    <source>
        <dbReference type="EMBL" id="SCY09552.1"/>
    </source>
</evidence>
<dbReference type="EMBL" id="FMUR01000007">
    <property type="protein sequence ID" value="SCY09552.1"/>
    <property type="molecule type" value="Genomic_DNA"/>
</dbReference>
<feature type="transmembrane region" description="Helical" evidence="1">
    <location>
        <begin position="453"/>
        <end position="475"/>
    </location>
</feature>
<organism evidence="2 3">
    <name type="scientific">Butyrivibrio hungatei</name>
    <dbReference type="NCBI Taxonomy" id="185008"/>
    <lineage>
        <taxon>Bacteria</taxon>
        <taxon>Bacillati</taxon>
        <taxon>Bacillota</taxon>
        <taxon>Clostridia</taxon>
        <taxon>Lachnospirales</taxon>
        <taxon>Lachnospiraceae</taxon>
        <taxon>Butyrivibrio</taxon>
    </lineage>
</organism>
<gene>
    <name evidence="2" type="ORF">SAMN02910451_01392</name>
</gene>
<dbReference type="Proteomes" id="UP000183047">
    <property type="component" value="Unassembled WGS sequence"/>
</dbReference>
<keyword evidence="1" id="KW-1133">Transmembrane helix</keyword>
<feature type="transmembrane region" description="Helical" evidence="1">
    <location>
        <begin position="195"/>
        <end position="212"/>
    </location>
</feature>
<accession>A0A1G5D4H3</accession>
<proteinExistence type="predicted"/>